<name>S8EMP8_FOMSC</name>
<dbReference type="SMART" id="SM01041">
    <property type="entry name" value="BRO1"/>
    <property type="match status" value="1"/>
</dbReference>
<gene>
    <name evidence="5" type="ORF">FOMPIDRAFT_1039937</name>
</gene>
<evidence type="ECO:0000256" key="2">
    <source>
        <dbReference type="ARBA" id="ARBA00022193"/>
    </source>
</evidence>
<proteinExistence type="inferred from homology"/>
<feature type="domain" description="BRO1" evidence="4">
    <location>
        <begin position="1"/>
        <end position="439"/>
    </location>
</feature>
<dbReference type="PANTHER" id="PTHR40463:SF1">
    <property type="entry name" value="PH-RESPONSE REGULATOR PROTEIN PALC"/>
    <property type="match status" value="1"/>
</dbReference>
<sequence length="490" mass="53402">MSTYSYELPTTGAIFFAGVCEDKTGSYTTEIAGATEVRANLRAALKESKRVDDGGKDYLKLVKVLDDYLPQLYGTVSCVQQGELVLKTEPIFSWRTTLSSSLFHNSPRLSIPTLSTEVIFTFLTYAFALSNLSRTVVHSLGAYERDRGIPDADRRAKDEKLQFAVTLLCKAAGVFEHISKECLQEWERERERVVAAGMTCPRPPDLTREVVVALSKLALADAQTLAIRKLLSKAAVESALTPGPPLPKSHPSPMLIAKLHLECAALYASARSLAKTQSDYRPASSTKAKLKHAFGKDRDGAKDEGGEEVSPELRRYLAEEHAFHAAMAHKWLGVDAGENGGTDKMGVAVGFLAWAKKDLEDLKGGPHVMGSDREKEMRERRKEKVATELESVSVFLKGYKKMNDTVAFQPVPSQTDLQASIPAGRLAVTIKPFTKPTPAFGPGSVAYIRQQAEELELAARAVGDEPAPSEQADSTSPQSGRGYAGEGSYF</sequence>
<evidence type="ECO:0000256" key="3">
    <source>
        <dbReference type="SAM" id="MobiDB-lite"/>
    </source>
</evidence>
<evidence type="ECO:0000259" key="4">
    <source>
        <dbReference type="PROSITE" id="PS51180"/>
    </source>
</evidence>
<dbReference type="InterPro" id="IPR038499">
    <property type="entry name" value="BRO1_sf"/>
</dbReference>
<dbReference type="PROSITE" id="PS51180">
    <property type="entry name" value="BRO1"/>
    <property type="match status" value="1"/>
</dbReference>
<dbReference type="InParanoid" id="S8EMP8"/>
<dbReference type="CDD" id="cd09245">
    <property type="entry name" value="BRO1_UmRIM23-like"/>
    <property type="match status" value="1"/>
</dbReference>
<protein>
    <recommendedName>
        <fullName evidence="2">pH-response regulator protein palC</fullName>
    </recommendedName>
</protein>
<dbReference type="InterPro" id="IPR037505">
    <property type="entry name" value="pH-resp_palC"/>
</dbReference>
<dbReference type="Gene3D" id="1.25.40.280">
    <property type="entry name" value="alix/aip1 like domains"/>
    <property type="match status" value="1"/>
</dbReference>
<feature type="region of interest" description="Disordered" evidence="3">
    <location>
        <begin position="459"/>
        <end position="490"/>
    </location>
</feature>
<feature type="compositionally biased region" description="Basic and acidic residues" evidence="3">
    <location>
        <begin position="294"/>
        <end position="304"/>
    </location>
</feature>
<dbReference type="AlphaFoldDB" id="S8EMP8"/>
<feature type="region of interest" description="Disordered" evidence="3">
    <location>
        <begin position="278"/>
        <end position="308"/>
    </location>
</feature>
<evidence type="ECO:0000313" key="6">
    <source>
        <dbReference type="Proteomes" id="UP000015241"/>
    </source>
</evidence>
<accession>S8EMP8</accession>
<reference evidence="5 6" key="1">
    <citation type="journal article" date="2012" name="Science">
        <title>The Paleozoic origin of enzymatic lignin decomposition reconstructed from 31 fungal genomes.</title>
        <authorList>
            <person name="Floudas D."/>
            <person name="Binder M."/>
            <person name="Riley R."/>
            <person name="Barry K."/>
            <person name="Blanchette R.A."/>
            <person name="Henrissat B."/>
            <person name="Martinez A.T."/>
            <person name="Otillar R."/>
            <person name="Spatafora J.W."/>
            <person name="Yadav J.S."/>
            <person name="Aerts A."/>
            <person name="Benoit I."/>
            <person name="Boyd A."/>
            <person name="Carlson A."/>
            <person name="Copeland A."/>
            <person name="Coutinho P.M."/>
            <person name="de Vries R.P."/>
            <person name="Ferreira P."/>
            <person name="Findley K."/>
            <person name="Foster B."/>
            <person name="Gaskell J."/>
            <person name="Glotzer D."/>
            <person name="Gorecki P."/>
            <person name="Heitman J."/>
            <person name="Hesse C."/>
            <person name="Hori C."/>
            <person name="Igarashi K."/>
            <person name="Jurgens J.A."/>
            <person name="Kallen N."/>
            <person name="Kersten P."/>
            <person name="Kohler A."/>
            <person name="Kuees U."/>
            <person name="Kumar T.K.A."/>
            <person name="Kuo A."/>
            <person name="LaButti K."/>
            <person name="Larrondo L.F."/>
            <person name="Lindquist E."/>
            <person name="Ling A."/>
            <person name="Lombard V."/>
            <person name="Lucas S."/>
            <person name="Lundell T."/>
            <person name="Martin R."/>
            <person name="McLaughlin D.J."/>
            <person name="Morgenstern I."/>
            <person name="Morin E."/>
            <person name="Murat C."/>
            <person name="Nagy L.G."/>
            <person name="Nolan M."/>
            <person name="Ohm R.A."/>
            <person name="Patyshakuliyeva A."/>
            <person name="Rokas A."/>
            <person name="Ruiz-Duenas F.J."/>
            <person name="Sabat G."/>
            <person name="Salamov A."/>
            <person name="Samejima M."/>
            <person name="Schmutz J."/>
            <person name="Slot J.C."/>
            <person name="St John F."/>
            <person name="Stenlid J."/>
            <person name="Sun H."/>
            <person name="Sun S."/>
            <person name="Syed K."/>
            <person name="Tsang A."/>
            <person name="Wiebenga A."/>
            <person name="Young D."/>
            <person name="Pisabarro A."/>
            <person name="Eastwood D.C."/>
            <person name="Martin F."/>
            <person name="Cullen D."/>
            <person name="Grigoriev I.V."/>
            <person name="Hibbett D.S."/>
        </authorList>
    </citation>
    <scope>NUCLEOTIDE SEQUENCE</scope>
    <source>
        <strain evidence="6">FP-58527</strain>
    </source>
</reference>
<dbReference type="GO" id="GO:0005886">
    <property type="term" value="C:plasma membrane"/>
    <property type="evidence" value="ECO:0007669"/>
    <property type="project" value="TreeGrafter"/>
</dbReference>
<evidence type="ECO:0000313" key="5">
    <source>
        <dbReference type="EMBL" id="EPT04604.1"/>
    </source>
</evidence>
<organism evidence="5 6">
    <name type="scientific">Fomitopsis schrenkii</name>
    <name type="common">Brown rot fungus</name>
    <dbReference type="NCBI Taxonomy" id="2126942"/>
    <lineage>
        <taxon>Eukaryota</taxon>
        <taxon>Fungi</taxon>
        <taxon>Dikarya</taxon>
        <taxon>Basidiomycota</taxon>
        <taxon>Agaricomycotina</taxon>
        <taxon>Agaricomycetes</taxon>
        <taxon>Polyporales</taxon>
        <taxon>Fomitopsis</taxon>
    </lineage>
</organism>
<feature type="compositionally biased region" description="Polar residues" evidence="3">
    <location>
        <begin position="278"/>
        <end position="287"/>
    </location>
</feature>
<dbReference type="OrthoDB" id="10266451at2759"/>
<dbReference type="GO" id="GO:0071467">
    <property type="term" value="P:cellular response to pH"/>
    <property type="evidence" value="ECO:0007669"/>
    <property type="project" value="InterPro"/>
</dbReference>
<dbReference type="HOGENOM" id="CLU_027723_0_0_1"/>
<dbReference type="STRING" id="743788.S8EMP8"/>
<keyword evidence="6" id="KW-1185">Reference proteome</keyword>
<dbReference type="Pfam" id="PF03097">
    <property type="entry name" value="BRO1"/>
    <property type="match status" value="1"/>
</dbReference>
<evidence type="ECO:0000256" key="1">
    <source>
        <dbReference type="ARBA" id="ARBA00010997"/>
    </source>
</evidence>
<dbReference type="Proteomes" id="UP000015241">
    <property type="component" value="Unassembled WGS sequence"/>
</dbReference>
<dbReference type="PANTHER" id="PTHR40463">
    <property type="entry name" value="PH-RESPONSE REGULATOR PROTEIN PALC"/>
    <property type="match status" value="1"/>
</dbReference>
<dbReference type="EMBL" id="KE504126">
    <property type="protein sequence ID" value="EPT04604.1"/>
    <property type="molecule type" value="Genomic_DNA"/>
</dbReference>
<dbReference type="InterPro" id="IPR004328">
    <property type="entry name" value="BRO1_dom"/>
</dbReference>
<comment type="similarity">
    <text evidence="1">Belongs to the palC family.</text>
</comment>
<dbReference type="eggNOG" id="ENOG502QWTM">
    <property type="taxonomic scope" value="Eukaryota"/>
</dbReference>